<gene>
    <name evidence="2" type="ORF">PS900_06014</name>
</gene>
<protein>
    <recommendedName>
        <fullName evidence="4">Toxin</fullName>
    </recommendedName>
</protein>
<feature type="region of interest" description="Disordered" evidence="1">
    <location>
        <begin position="419"/>
        <end position="441"/>
    </location>
</feature>
<dbReference type="EMBL" id="CABVIE010000031">
    <property type="protein sequence ID" value="VVP58978.1"/>
    <property type="molecule type" value="Genomic_DNA"/>
</dbReference>
<dbReference type="Proteomes" id="UP000325723">
    <property type="component" value="Unassembled WGS sequence"/>
</dbReference>
<dbReference type="Gene3D" id="3.90.176.10">
    <property type="entry name" value="Toxin ADP-ribosyltransferase, Chain A, domain 1"/>
    <property type="match status" value="1"/>
</dbReference>
<evidence type="ECO:0000256" key="1">
    <source>
        <dbReference type="SAM" id="MobiDB-lite"/>
    </source>
</evidence>
<dbReference type="AlphaFoldDB" id="A0A8H2RTK8"/>
<evidence type="ECO:0000313" key="3">
    <source>
        <dbReference type="Proteomes" id="UP000325723"/>
    </source>
</evidence>
<dbReference type="NCBIfam" id="TIGR03696">
    <property type="entry name" value="Rhs_assc_core"/>
    <property type="match status" value="1"/>
</dbReference>
<accession>A0A8H2RTK8</accession>
<dbReference type="PANTHER" id="PTHR32305:SF15">
    <property type="entry name" value="PROTEIN RHSA-RELATED"/>
    <property type="match status" value="1"/>
</dbReference>
<organism evidence="2 3">
    <name type="scientific">Pseudomonas fluorescens</name>
    <dbReference type="NCBI Taxonomy" id="294"/>
    <lineage>
        <taxon>Bacteria</taxon>
        <taxon>Pseudomonadati</taxon>
        <taxon>Pseudomonadota</taxon>
        <taxon>Gammaproteobacteria</taxon>
        <taxon>Pseudomonadales</taxon>
        <taxon>Pseudomonadaceae</taxon>
        <taxon>Pseudomonas</taxon>
    </lineage>
</organism>
<comment type="caution">
    <text evidence="2">The sequence shown here is derived from an EMBL/GenBank/DDBJ whole genome shotgun (WGS) entry which is preliminary data.</text>
</comment>
<dbReference type="Gene3D" id="2.180.10.10">
    <property type="entry name" value="RHS repeat-associated core"/>
    <property type="match status" value="1"/>
</dbReference>
<sequence length="933" mass="104466">MAISSTLHAATPNLVGIDPRGLSVRTIAYHRRAEDEPLERRIQRQEYDSDGRLVSQWDARLWALTEAGAAVPANQTSVYGLSHQVLSHNSVDAGWRVSLSTESGQILCRRDSRGSDTRYEYDALLRPVAVFETARLGSERCIERLQYAGPDEGAATHNLCGRCVRHDDPAGSQMVLEAGLNGSILFQSRHFLSTEAQPDWPLPEAQRNGLLEPGAGVLTRQQFGALGELLVHIDAKGHRQRSVYTVAGQLFSTKLQLMGEAEQAIFTAVSYSAFGDIEHETAGNGVSSHSCYSPINGRLEQLIARKADGTLLQHLTYSFDPVGNIISIRDSSKPVRYFKNQSIEPLSTYRYDTLYQLVEATGRESRAGGQKRGLPVLKPILTDPDQLANYTQVYSYDAGGNLTTLRHVGAQSFTREMQVDANSNRSVEKDGGDPATAFDTNGNQQQLQSGCGLTWDLRNQLNQLIQVRRINAVNDFELYVYNSEGRRVRKIHTVQARKVAHRTEVRYLSGLELRTNSLTGESLQVIDISAGRSRVRVLHWESGRPEEVPNDQVRYNLSDHLGSSNLELDQQARLISQEGYYPYGGTAWWAGHNVTEAKYKVIRYSGKELDASGLYYYGFRYYAPWLNRWINPDPAGDIDGLNLYRFVANSPISLVDGDGRMFERVVADFGFNNQQSRGKFVFDTLGSHQLSLAAKVAFSDELDLSVVYPMDMTEYVKKFDGLSNVEKVAVRGWTSIDDAFEYHDRVNDDDLPQSINYELHEQLSVLTPFSKKQMTAYENLKSALSKIPSDKASLIRTSEYSSKEHLPWGRTVHQGDVVTNGAFFMSVSEKNEYAKKLTYHPERKSTTTLVHFLIKEATATPLVYGIASPAHAEYERLFSPHRLFDVEDIAFASKLDANWNVDPQYMGRVGVVLRERTGYAGLVKNIHTGISQI</sequence>
<name>A0A8H2RTK8_PSEFL</name>
<evidence type="ECO:0000313" key="2">
    <source>
        <dbReference type="EMBL" id="VVP58978.1"/>
    </source>
</evidence>
<proteinExistence type="predicted"/>
<reference evidence="2 3" key="1">
    <citation type="submission" date="2019-09" db="EMBL/GenBank/DDBJ databases">
        <authorList>
            <person name="Chandra G."/>
            <person name="Truman W A."/>
        </authorList>
    </citation>
    <scope>NUCLEOTIDE SEQUENCE [LARGE SCALE GENOMIC DNA]</scope>
    <source>
        <strain evidence="2">PS900</strain>
    </source>
</reference>
<evidence type="ECO:0008006" key="4">
    <source>
        <dbReference type="Google" id="ProtNLM"/>
    </source>
</evidence>
<dbReference type="PANTHER" id="PTHR32305">
    <property type="match status" value="1"/>
</dbReference>
<dbReference type="InterPro" id="IPR050708">
    <property type="entry name" value="T6SS_VgrG/RHS"/>
</dbReference>
<dbReference type="InterPro" id="IPR022385">
    <property type="entry name" value="Rhs_assc_core"/>
</dbReference>